<dbReference type="AlphaFoldDB" id="A0A2B7YGR5"/>
<comment type="similarity">
    <text evidence="2">Belongs to the AIM9 family.</text>
</comment>
<dbReference type="InterPro" id="IPR002575">
    <property type="entry name" value="Aminoglycoside_PTrfase"/>
</dbReference>
<comment type="caution">
    <text evidence="8">The sequence shown here is derived from an EMBL/GenBank/DDBJ whole genome shotgun (WGS) entry which is preliminary data.</text>
</comment>
<protein>
    <recommendedName>
        <fullName evidence="3">Altered inheritance of mitochondria protein 9, mitochondrial</fullName>
    </recommendedName>
    <alternativeName>
        <fullName evidence="6">Found in mitochondrial proteome protein 29</fullName>
    </alternativeName>
</protein>
<dbReference type="Pfam" id="PF01636">
    <property type="entry name" value="APH"/>
    <property type="match status" value="1"/>
</dbReference>
<dbReference type="PANTHER" id="PTHR36091">
    <property type="entry name" value="ALTERED INHERITANCE OF MITOCHONDRIA PROTEIN 9, MITOCHONDRIAL"/>
    <property type="match status" value="1"/>
</dbReference>
<dbReference type="Gene3D" id="3.90.1200.10">
    <property type="match status" value="1"/>
</dbReference>
<dbReference type="OrthoDB" id="2968323at2759"/>
<dbReference type="InterPro" id="IPR011009">
    <property type="entry name" value="Kinase-like_dom_sf"/>
</dbReference>
<dbReference type="SUPFAM" id="SSF56112">
    <property type="entry name" value="Protein kinase-like (PK-like)"/>
    <property type="match status" value="1"/>
</dbReference>
<name>A0A2B7YGR5_POLH7</name>
<evidence type="ECO:0000313" key="8">
    <source>
        <dbReference type="EMBL" id="PGH23274.1"/>
    </source>
</evidence>
<evidence type="ECO:0000256" key="1">
    <source>
        <dbReference type="ARBA" id="ARBA00004173"/>
    </source>
</evidence>
<organism evidence="8 9">
    <name type="scientific">Polytolypa hystricis (strain UAMH7299)</name>
    <dbReference type="NCBI Taxonomy" id="1447883"/>
    <lineage>
        <taxon>Eukaryota</taxon>
        <taxon>Fungi</taxon>
        <taxon>Dikarya</taxon>
        <taxon>Ascomycota</taxon>
        <taxon>Pezizomycotina</taxon>
        <taxon>Eurotiomycetes</taxon>
        <taxon>Eurotiomycetidae</taxon>
        <taxon>Onygenales</taxon>
        <taxon>Onygenales incertae sedis</taxon>
        <taxon>Polytolypa</taxon>
    </lineage>
</organism>
<evidence type="ECO:0000256" key="6">
    <source>
        <dbReference type="ARBA" id="ARBA00031849"/>
    </source>
</evidence>
<dbReference type="GO" id="GO:0005739">
    <property type="term" value="C:mitochondrion"/>
    <property type="evidence" value="ECO:0007669"/>
    <property type="project" value="UniProtKB-SubCell"/>
</dbReference>
<evidence type="ECO:0000256" key="5">
    <source>
        <dbReference type="ARBA" id="ARBA00023128"/>
    </source>
</evidence>
<feature type="domain" description="Aminoglycoside phosphotransferase" evidence="7">
    <location>
        <begin position="6"/>
        <end position="214"/>
    </location>
</feature>
<evidence type="ECO:0000256" key="2">
    <source>
        <dbReference type="ARBA" id="ARBA00005543"/>
    </source>
</evidence>
<accession>A0A2B7YGR5</accession>
<comment type="subcellular location">
    <subcellularLocation>
        <location evidence="1">Mitochondrion</location>
    </subcellularLocation>
</comment>
<proteinExistence type="inferred from homology"/>
<evidence type="ECO:0000259" key="7">
    <source>
        <dbReference type="Pfam" id="PF01636"/>
    </source>
</evidence>
<evidence type="ECO:0000256" key="3">
    <source>
        <dbReference type="ARBA" id="ARBA00016197"/>
    </source>
</evidence>
<dbReference type="Proteomes" id="UP000224634">
    <property type="component" value="Unassembled WGS sequence"/>
</dbReference>
<dbReference type="Gene3D" id="3.30.200.150">
    <property type="match status" value="1"/>
</dbReference>
<gene>
    <name evidence="8" type="ORF">AJ80_02690</name>
</gene>
<evidence type="ECO:0000313" key="9">
    <source>
        <dbReference type="Proteomes" id="UP000224634"/>
    </source>
</evidence>
<dbReference type="InterPro" id="IPR051035">
    <property type="entry name" value="Mito_inheritance_9"/>
</dbReference>
<evidence type="ECO:0000256" key="4">
    <source>
        <dbReference type="ARBA" id="ARBA00022946"/>
    </source>
</evidence>
<sequence>MDNGVQVVARTPNPYLPPTVATASEVATLDFLRNELNIPVPRVLAWSSDKDQPVGVEHIIMEKAAGEELGKSWPSMDISDRLGLVSQLANIQAKISSVDFKYYGTERRSMDEYKGPWPSPISYAEDIAKREMNWISRFAKPRDLSDPLRQSTSQEYPNCHLQILNQYLKILPQVIPSDHDLYRSTIWHSNLHSGNIFVENNKIVSIINWQCCMSVPLFLACKIPKFLKVDGPPLFDLPPAAGLSAQEKKETLLKYQLTQLQRFYISKLKDLDSSIFRALSYPHAIIRQQFIDFAGSTWEDDGLFLFREMMHQKTWGNQKEVFDALGIPIDGWVHSEDFKFKAETMRNPVAEILSSADDQEEIRRALRAWKLSDPGSTHLSPMSWIVKIISTRSIRAYI</sequence>
<keyword evidence="9" id="KW-1185">Reference proteome</keyword>
<dbReference type="PANTHER" id="PTHR36091:SF1">
    <property type="entry name" value="ALTERED INHERITANCE OF MITOCHONDRIA PROTEIN 9, MITOCHONDRIAL"/>
    <property type="match status" value="1"/>
</dbReference>
<keyword evidence="5" id="KW-0496">Mitochondrion</keyword>
<dbReference type="EMBL" id="PDNA01000026">
    <property type="protein sequence ID" value="PGH23274.1"/>
    <property type="molecule type" value="Genomic_DNA"/>
</dbReference>
<reference evidence="8 9" key="1">
    <citation type="submission" date="2017-10" db="EMBL/GenBank/DDBJ databases">
        <title>Comparative genomics in systemic dimorphic fungi from Ajellomycetaceae.</title>
        <authorList>
            <person name="Munoz J.F."/>
            <person name="Mcewen J.G."/>
            <person name="Clay O.K."/>
            <person name="Cuomo C.A."/>
        </authorList>
    </citation>
    <scope>NUCLEOTIDE SEQUENCE [LARGE SCALE GENOMIC DNA]</scope>
    <source>
        <strain evidence="8 9">UAMH7299</strain>
    </source>
</reference>
<keyword evidence="4" id="KW-0809">Transit peptide</keyword>